<dbReference type="PANTHER" id="PTHR40763:SF4">
    <property type="entry name" value="DUF1707 DOMAIN-CONTAINING PROTEIN"/>
    <property type="match status" value="1"/>
</dbReference>
<accession>A0ABS4QR48</accession>
<dbReference type="Proteomes" id="UP001519325">
    <property type="component" value="Unassembled WGS sequence"/>
</dbReference>
<feature type="transmembrane region" description="Helical" evidence="1">
    <location>
        <begin position="76"/>
        <end position="98"/>
    </location>
</feature>
<protein>
    <recommendedName>
        <fullName evidence="2">DUF1707 domain-containing protein</fullName>
    </recommendedName>
</protein>
<evidence type="ECO:0000313" key="4">
    <source>
        <dbReference type="Proteomes" id="UP001519325"/>
    </source>
</evidence>
<keyword evidence="1" id="KW-1133">Transmembrane helix</keyword>
<feature type="transmembrane region" description="Helical" evidence="1">
    <location>
        <begin position="104"/>
        <end position="125"/>
    </location>
</feature>
<gene>
    <name evidence="3" type="ORF">BJ987_006924</name>
</gene>
<evidence type="ECO:0000256" key="1">
    <source>
        <dbReference type="SAM" id="Phobius"/>
    </source>
</evidence>
<keyword evidence="4" id="KW-1185">Reference proteome</keyword>
<dbReference type="PANTHER" id="PTHR40763">
    <property type="entry name" value="MEMBRANE PROTEIN-RELATED"/>
    <property type="match status" value="1"/>
</dbReference>
<dbReference type="Pfam" id="PF08044">
    <property type="entry name" value="DUF1707"/>
    <property type="match status" value="1"/>
</dbReference>
<dbReference type="EMBL" id="JAGGMR010000001">
    <property type="protein sequence ID" value="MBP2194023.1"/>
    <property type="molecule type" value="Genomic_DNA"/>
</dbReference>
<organism evidence="3 4">
    <name type="scientific">Nocardia goodfellowii</name>
    <dbReference type="NCBI Taxonomy" id="882446"/>
    <lineage>
        <taxon>Bacteria</taxon>
        <taxon>Bacillati</taxon>
        <taxon>Actinomycetota</taxon>
        <taxon>Actinomycetes</taxon>
        <taxon>Mycobacteriales</taxon>
        <taxon>Nocardiaceae</taxon>
        <taxon>Nocardia</taxon>
    </lineage>
</organism>
<keyword evidence="1" id="KW-0812">Transmembrane</keyword>
<feature type="domain" description="DUF1707" evidence="2">
    <location>
        <begin position="6"/>
        <end position="58"/>
    </location>
</feature>
<proteinExistence type="predicted"/>
<sequence length="134" mass="15058">MGKEELRASDADRQQIADQLRNAMDHGRLSLHEYDDRLQQAYAAKTYGELTPLVSDLPAERGKPGRPDTGRRVPQWVVIMWIPWAAVNLLMVVIWAATGAGYFWPFWVAVPWGIALMIPTGIGIITETPPKKHP</sequence>
<keyword evidence="1" id="KW-0472">Membrane</keyword>
<dbReference type="InterPro" id="IPR012551">
    <property type="entry name" value="DUF1707_SHOCT-like"/>
</dbReference>
<evidence type="ECO:0000259" key="2">
    <source>
        <dbReference type="Pfam" id="PF08044"/>
    </source>
</evidence>
<evidence type="ECO:0000313" key="3">
    <source>
        <dbReference type="EMBL" id="MBP2194023.1"/>
    </source>
</evidence>
<dbReference type="RefSeq" id="WP_209897203.1">
    <property type="nucleotide sequence ID" value="NZ_JAGGMR010000001.1"/>
</dbReference>
<name>A0ABS4QR48_9NOCA</name>
<comment type="caution">
    <text evidence="3">The sequence shown here is derived from an EMBL/GenBank/DDBJ whole genome shotgun (WGS) entry which is preliminary data.</text>
</comment>
<reference evidence="3 4" key="1">
    <citation type="submission" date="2021-03" db="EMBL/GenBank/DDBJ databases">
        <title>Sequencing the genomes of 1000 actinobacteria strains.</title>
        <authorList>
            <person name="Klenk H.-P."/>
        </authorList>
    </citation>
    <scope>NUCLEOTIDE SEQUENCE [LARGE SCALE GENOMIC DNA]</scope>
    <source>
        <strain evidence="3 4">DSM 45516</strain>
    </source>
</reference>